<dbReference type="GO" id="GO:0001671">
    <property type="term" value="F:ATPase activator activity"/>
    <property type="evidence" value="ECO:0007669"/>
    <property type="project" value="InterPro"/>
</dbReference>
<evidence type="ECO:0000259" key="2">
    <source>
        <dbReference type="SMART" id="SM01000"/>
    </source>
</evidence>
<protein>
    <submittedName>
        <fullName evidence="4">Aha1_N domain-containing protein</fullName>
    </submittedName>
</protein>
<dbReference type="InterPro" id="IPR015310">
    <property type="entry name" value="AHSA1-like_N"/>
</dbReference>
<reference evidence="4" key="1">
    <citation type="submission" date="2016-11" db="UniProtKB">
        <authorList>
            <consortium name="WormBaseParasite"/>
        </authorList>
    </citation>
    <scope>IDENTIFICATION</scope>
</reference>
<dbReference type="AlphaFoldDB" id="A0A1I8BDU5"/>
<dbReference type="GO" id="GO:0006457">
    <property type="term" value="P:protein folding"/>
    <property type="evidence" value="ECO:0007669"/>
    <property type="project" value="TreeGrafter"/>
</dbReference>
<evidence type="ECO:0000313" key="4">
    <source>
        <dbReference type="WBParaSite" id="MhA1_Contig2021.frz3.fgene1"/>
    </source>
</evidence>
<dbReference type="GO" id="GO:0005829">
    <property type="term" value="C:cytosol"/>
    <property type="evidence" value="ECO:0007669"/>
    <property type="project" value="TreeGrafter"/>
</dbReference>
<dbReference type="Proteomes" id="UP000095281">
    <property type="component" value="Unplaced"/>
</dbReference>
<dbReference type="SUPFAM" id="SSF103111">
    <property type="entry name" value="Activator of Hsp90 ATPase, Aha1"/>
    <property type="match status" value="1"/>
</dbReference>
<evidence type="ECO:0000256" key="1">
    <source>
        <dbReference type="ARBA" id="ARBA00006817"/>
    </source>
</evidence>
<dbReference type="PANTHER" id="PTHR13009:SF22">
    <property type="entry name" value="LD43819P"/>
    <property type="match status" value="1"/>
</dbReference>
<proteinExistence type="inferred from homology"/>
<dbReference type="InterPro" id="IPR013538">
    <property type="entry name" value="ASHA1/2-like_C"/>
</dbReference>
<sequence>MARWGEGDPRWIVEERPDATNVNNWHWVEKDATQWSIQRLKDLLVNQTFENENVKIEFTQLGKIEGEASANNRKGKLIFFYEWTISIDFTAAVSDSAMVYTGNIQIENLSDEFEANEIRTSSFIKDAGLETSFLFNLLNNEVLELIRSQIGKYIVDLKKEYSQGLILPTDSARNNTPSSAPSKSKTVVKNSDTLNKDISEGKADKVVSFVDFELVESFKVAPQRLYEILTDQSLVPVWCPDSKIDASDGGSFSMLSGAISGTFTSLIKDKQISMKWRLKSFPKDAWANIDLILHDKGDSVDLQVKAKQVPEDRVEETREGFRRYYFKHIGYHFGISLQIM</sequence>
<feature type="domain" description="Activator of Hsp90 ATPase AHSA1-like N-terminal" evidence="2">
    <location>
        <begin position="29"/>
        <end position="163"/>
    </location>
</feature>
<dbReference type="InterPro" id="IPR023393">
    <property type="entry name" value="START-like_dom_sf"/>
</dbReference>
<dbReference type="Gene3D" id="3.15.10.20">
    <property type="entry name" value="Activator of Hsp90 ATPase Aha1, N-terminal domain"/>
    <property type="match status" value="1"/>
</dbReference>
<dbReference type="SUPFAM" id="SSF55961">
    <property type="entry name" value="Bet v1-like"/>
    <property type="match status" value="1"/>
</dbReference>
<dbReference type="Pfam" id="PF08327">
    <property type="entry name" value="AHSA1"/>
    <property type="match status" value="1"/>
</dbReference>
<dbReference type="OMA" id="HIAMKWR"/>
<comment type="similarity">
    <text evidence="1">Belongs to the AHA1 family.</text>
</comment>
<dbReference type="GO" id="GO:0051087">
    <property type="term" value="F:protein-folding chaperone binding"/>
    <property type="evidence" value="ECO:0007669"/>
    <property type="project" value="InterPro"/>
</dbReference>
<dbReference type="InterPro" id="IPR036338">
    <property type="entry name" value="Aha1"/>
</dbReference>
<accession>A0A1I8BDU5</accession>
<dbReference type="WBParaSite" id="MhA1_Contig2021.frz3.fgene1">
    <property type="protein sequence ID" value="MhA1_Contig2021.frz3.fgene1"/>
    <property type="gene ID" value="MhA1_Contig2021.frz3.fgene1"/>
</dbReference>
<dbReference type="PANTHER" id="PTHR13009">
    <property type="entry name" value="HEAT SHOCK PROTEIN 90 HSP90 CO-CHAPERONE AHA-1"/>
    <property type="match status" value="1"/>
</dbReference>
<name>A0A1I8BDU5_MELHA</name>
<evidence type="ECO:0000313" key="3">
    <source>
        <dbReference type="Proteomes" id="UP000095281"/>
    </source>
</evidence>
<dbReference type="SMART" id="SM01000">
    <property type="entry name" value="Aha1_N"/>
    <property type="match status" value="1"/>
</dbReference>
<organism evidence="3 4">
    <name type="scientific">Meloidogyne hapla</name>
    <name type="common">Root-knot nematode worm</name>
    <dbReference type="NCBI Taxonomy" id="6305"/>
    <lineage>
        <taxon>Eukaryota</taxon>
        <taxon>Metazoa</taxon>
        <taxon>Ecdysozoa</taxon>
        <taxon>Nematoda</taxon>
        <taxon>Chromadorea</taxon>
        <taxon>Rhabditida</taxon>
        <taxon>Tylenchina</taxon>
        <taxon>Tylenchomorpha</taxon>
        <taxon>Tylenchoidea</taxon>
        <taxon>Meloidogynidae</taxon>
        <taxon>Meloidogyninae</taxon>
        <taxon>Meloidogyne</taxon>
    </lineage>
</organism>
<dbReference type="Gene3D" id="3.30.530.20">
    <property type="match status" value="1"/>
</dbReference>
<dbReference type="Pfam" id="PF09229">
    <property type="entry name" value="Aha1_N"/>
    <property type="match status" value="1"/>
</dbReference>
<keyword evidence="3" id="KW-1185">Reference proteome</keyword>